<dbReference type="Proteomes" id="UP001597055">
    <property type="component" value="Unassembled WGS sequence"/>
</dbReference>
<dbReference type="SUPFAM" id="SSF51430">
    <property type="entry name" value="NAD(P)-linked oxidoreductase"/>
    <property type="match status" value="1"/>
</dbReference>
<comment type="caution">
    <text evidence="2">The sequence shown here is derived from an EMBL/GenBank/DDBJ whole genome shotgun (WGS) entry which is preliminary data.</text>
</comment>
<dbReference type="EMBL" id="JBHTII010000001">
    <property type="protein sequence ID" value="MFD0789590.1"/>
    <property type="molecule type" value="Genomic_DNA"/>
</dbReference>
<dbReference type="Gene3D" id="3.20.20.100">
    <property type="entry name" value="NADP-dependent oxidoreductase domain"/>
    <property type="match status" value="1"/>
</dbReference>
<dbReference type="Pfam" id="PF00248">
    <property type="entry name" value="Aldo_ket_red"/>
    <property type="match status" value="1"/>
</dbReference>
<organism evidence="2 3">
    <name type="scientific">Microbacterium insulae</name>
    <dbReference type="NCBI Taxonomy" id="483014"/>
    <lineage>
        <taxon>Bacteria</taxon>
        <taxon>Bacillati</taxon>
        <taxon>Actinomycetota</taxon>
        <taxon>Actinomycetes</taxon>
        <taxon>Micrococcales</taxon>
        <taxon>Microbacteriaceae</taxon>
        <taxon>Microbacterium</taxon>
    </lineage>
</organism>
<dbReference type="InterPro" id="IPR036812">
    <property type="entry name" value="NAD(P)_OxRdtase_dom_sf"/>
</dbReference>
<accession>A0ABW3AFR9</accession>
<proteinExistence type="predicted"/>
<dbReference type="RefSeq" id="WP_378771437.1">
    <property type="nucleotide sequence ID" value="NZ_JBHTII010000001.1"/>
</dbReference>
<protein>
    <submittedName>
        <fullName evidence="2">Aldo/keto reductase</fullName>
    </submittedName>
</protein>
<evidence type="ECO:0000259" key="1">
    <source>
        <dbReference type="Pfam" id="PF00248"/>
    </source>
</evidence>
<evidence type="ECO:0000313" key="2">
    <source>
        <dbReference type="EMBL" id="MFD0789590.1"/>
    </source>
</evidence>
<sequence length="60" mass="6330">MRVSRISLGTMNFGRVVSGTAACAMLDHAVDARVNVIDTADVYGRPPLGSRPGQTEEILG</sequence>
<gene>
    <name evidence="2" type="ORF">ACFQ0P_04200</name>
</gene>
<feature type="domain" description="NADP-dependent oxidoreductase" evidence="1">
    <location>
        <begin position="5"/>
        <end position="60"/>
    </location>
</feature>
<keyword evidence="3" id="KW-1185">Reference proteome</keyword>
<name>A0ABW3AFR9_9MICO</name>
<evidence type="ECO:0000313" key="3">
    <source>
        <dbReference type="Proteomes" id="UP001597055"/>
    </source>
</evidence>
<reference evidence="3" key="1">
    <citation type="journal article" date="2019" name="Int. J. Syst. Evol. Microbiol.">
        <title>The Global Catalogue of Microorganisms (GCM) 10K type strain sequencing project: providing services to taxonomists for standard genome sequencing and annotation.</title>
        <authorList>
            <consortium name="The Broad Institute Genomics Platform"/>
            <consortium name="The Broad Institute Genome Sequencing Center for Infectious Disease"/>
            <person name="Wu L."/>
            <person name="Ma J."/>
        </authorList>
    </citation>
    <scope>NUCLEOTIDE SEQUENCE [LARGE SCALE GENOMIC DNA]</scope>
    <source>
        <strain evidence="3">CCUG 54523</strain>
    </source>
</reference>
<dbReference type="InterPro" id="IPR023210">
    <property type="entry name" value="NADP_OxRdtase_dom"/>
</dbReference>